<sequence length="639" mass="70316">MISLDAKKLIEYNPELSTQILDRNGKTVAYVYKDQNRLYAKYDEMPKRLVYSLVAIEDSGFFEHKGVSPEAILRAILKDIQAGSFVEGGSTLTQQLIKNTYLSNEKKIGRKIKEAVLALKIEKALTKEQILEVYLNEIFFGNGYYGVKTAANGYFHKDLSQLTLKESAMLAGIPNAPTSLNPVKYYDKAEKRANLVLGRLKSLGWIDEQQYNQAMNEKPMVYKESMVKNLAPYAVDEIMKQYEPAIEDLRTGGYKIYTTLDVKLQGAAEEAALKAYSNAKKYSSSDSLNVAVVSMESATGNILAMVGGIDYAKSPFNRVMDANRQPGSSFKPFVYQVALDNGYNPASVLDDSAKTFNIIDGSGSTKTWSPKNYDGTNKGHMTLRQALIYSRNLPIINLVDSIGLFNITDALDVLQIDNMPRVMSIALGSLSATPLKMAQLYAIFPNGGKIVHPKLVNKILSRDGELVFKEEEEDIGEFTIPKQAYLMTSMLQDVVKKGTGTAAGVGGIELAGKTGTTNNNVDAWFCGYSPTTSTVIWVGRDDNKPMSHSITGGTTVASAFGLYYKKLISIYPKTKRHFDMPKGVEVGTIGGVSEYYTDISPFPSNQDLLDSNATDSNATDSNATDDLNSGQENPYPYGR</sequence>
<dbReference type="GO" id="GO:0009252">
    <property type="term" value="P:peptidoglycan biosynthetic process"/>
    <property type="evidence" value="ECO:0007669"/>
    <property type="project" value="UniProtKB-KW"/>
</dbReference>
<evidence type="ECO:0000256" key="8">
    <source>
        <dbReference type="ARBA" id="ARBA00022960"/>
    </source>
</evidence>
<dbReference type="GO" id="GO:0030288">
    <property type="term" value="C:outer membrane-bounded periplasmic space"/>
    <property type="evidence" value="ECO:0007669"/>
    <property type="project" value="TreeGrafter"/>
</dbReference>
<protein>
    <recommendedName>
        <fullName evidence="13">peptidoglycan glycosyltransferase</fullName>
        <ecNumber evidence="13">2.4.99.28</ecNumber>
    </recommendedName>
</protein>
<dbReference type="GO" id="GO:0008658">
    <property type="term" value="F:penicillin binding"/>
    <property type="evidence" value="ECO:0007669"/>
    <property type="project" value="InterPro"/>
</dbReference>
<dbReference type="InterPro" id="IPR036950">
    <property type="entry name" value="PBP_transglycosylase"/>
</dbReference>
<evidence type="ECO:0000256" key="14">
    <source>
        <dbReference type="ARBA" id="ARBA00049902"/>
    </source>
</evidence>
<evidence type="ECO:0000256" key="9">
    <source>
        <dbReference type="ARBA" id="ARBA00022984"/>
    </source>
</evidence>
<keyword evidence="6" id="KW-0808">Transferase</keyword>
<evidence type="ECO:0000256" key="5">
    <source>
        <dbReference type="ARBA" id="ARBA00022676"/>
    </source>
</evidence>
<dbReference type="NCBIfam" id="TIGR02074">
    <property type="entry name" value="PBP_1a_fam"/>
    <property type="match status" value="1"/>
</dbReference>
<evidence type="ECO:0000259" key="16">
    <source>
        <dbReference type="Pfam" id="PF00905"/>
    </source>
</evidence>
<dbReference type="GO" id="GO:0008955">
    <property type="term" value="F:peptidoglycan glycosyltransferase activity"/>
    <property type="evidence" value="ECO:0007669"/>
    <property type="project" value="UniProtKB-EC"/>
</dbReference>
<dbReference type="InterPro" id="IPR050396">
    <property type="entry name" value="Glycosyltr_51/Transpeptidase"/>
</dbReference>
<keyword evidence="5" id="KW-0328">Glycosyltransferase</keyword>
<evidence type="ECO:0000256" key="3">
    <source>
        <dbReference type="ARBA" id="ARBA00022645"/>
    </source>
</evidence>
<accession>D9PFQ9</accession>
<keyword evidence="9" id="KW-0573">Peptidoglycan synthesis</keyword>
<evidence type="ECO:0000259" key="17">
    <source>
        <dbReference type="Pfam" id="PF00912"/>
    </source>
</evidence>
<dbReference type="Pfam" id="PF00905">
    <property type="entry name" value="Transpeptidase"/>
    <property type="match status" value="1"/>
</dbReference>
<dbReference type="GO" id="GO:0071555">
    <property type="term" value="P:cell wall organization"/>
    <property type="evidence" value="ECO:0007669"/>
    <property type="project" value="UniProtKB-KW"/>
</dbReference>
<keyword evidence="2" id="KW-1003">Cell membrane</keyword>
<name>D9PFQ9_9ZZZZ</name>
<evidence type="ECO:0000256" key="15">
    <source>
        <dbReference type="SAM" id="MobiDB-lite"/>
    </source>
</evidence>
<keyword evidence="4" id="KW-0645">Protease</keyword>
<dbReference type="InterPro" id="IPR001460">
    <property type="entry name" value="PCN-bd_Tpept"/>
</dbReference>
<dbReference type="SUPFAM" id="SSF56601">
    <property type="entry name" value="beta-lactamase/transpeptidase-like"/>
    <property type="match status" value="1"/>
</dbReference>
<keyword evidence="7" id="KW-0378">Hydrolase</keyword>
<comment type="subcellular location">
    <subcellularLocation>
        <location evidence="1">Cell membrane</location>
    </subcellularLocation>
</comment>
<keyword evidence="12" id="KW-0961">Cell wall biogenesis/degradation</keyword>
<dbReference type="GO" id="GO:0005886">
    <property type="term" value="C:plasma membrane"/>
    <property type="evidence" value="ECO:0007669"/>
    <property type="project" value="UniProtKB-SubCell"/>
</dbReference>
<evidence type="ECO:0000256" key="6">
    <source>
        <dbReference type="ARBA" id="ARBA00022679"/>
    </source>
</evidence>
<reference evidence="18" key="2">
    <citation type="journal article" date="2011" name="Microb. Ecol.">
        <title>Taxonomic and Functional Metagenomic Profiling of the Microbial Community in the Anoxic Sediment of a Sub-saline Shallow Lake (Laguna de Carrizo, Central Spain).</title>
        <authorList>
            <person name="Ferrer M."/>
            <person name="Guazzaroni M.E."/>
            <person name="Richter M."/>
            <person name="Garcia-Salamanca A."/>
            <person name="Yarza P."/>
            <person name="Suarez-Suarez A."/>
            <person name="Solano J."/>
            <person name="Alcaide M."/>
            <person name="van Dillewijn P."/>
            <person name="Molina-Henares M.A."/>
            <person name="Lopez-Cortes N."/>
            <person name="Al-Ramahi Y."/>
            <person name="Guerrero C."/>
            <person name="Acosta A."/>
            <person name="de Eugenio L.I."/>
            <person name="Martinez V."/>
            <person name="Marques S."/>
            <person name="Rojo F."/>
            <person name="Santero E."/>
            <person name="Genilloud O."/>
            <person name="Perez-Perez J."/>
            <person name="Rossello-Mora R."/>
            <person name="Ramos J.L."/>
        </authorList>
    </citation>
    <scope>NUCLEOTIDE SEQUENCE</scope>
</reference>
<evidence type="ECO:0000256" key="13">
    <source>
        <dbReference type="ARBA" id="ARBA00044770"/>
    </source>
</evidence>
<comment type="caution">
    <text evidence="18">The sequence shown here is derived from an EMBL/GenBank/DDBJ whole genome shotgun (WGS) entry which is preliminary data.</text>
</comment>
<dbReference type="PANTHER" id="PTHR32282">
    <property type="entry name" value="BINDING PROTEIN TRANSPEPTIDASE, PUTATIVE-RELATED"/>
    <property type="match status" value="1"/>
</dbReference>
<dbReference type="AlphaFoldDB" id="D9PFQ9"/>
<dbReference type="InterPro" id="IPR012338">
    <property type="entry name" value="Beta-lactam/transpept-like"/>
</dbReference>
<dbReference type="PANTHER" id="PTHR32282:SF11">
    <property type="entry name" value="PENICILLIN-BINDING PROTEIN 1B"/>
    <property type="match status" value="1"/>
</dbReference>
<dbReference type="EC" id="2.4.99.28" evidence="13"/>
<evidence type="ECO:0000256" key="7">
    <source>
        <dbReference type="ARBA" id="ARBA00022801"/>
    </source>
</evidence>
<dbReference type="FunFam" id="1.10.3810.10:FF:000001">
    <property type="entry name" value="Penicillin-binding protein 1A"/>
    <property type="match status" value="1"/>
</dbReference>
<dbReference type="InterPro" id="IPR023346">
    <property type="entry name" value="Lysozyme-like_dom_sf"/>
</dbReference>
<organism evidence="18">
    <name type="scientific">sediment metagenome</name>
    <dbReference type="NCBI Taxonomy" id="749907"/>
    <lineage>
        <taxon>unclassified sequences</taxon>
        <taxon>metagenomes</taxon>
        <taxon>ecological metagenomes</taxon>
    </lineage>
</organism>
<feature type="domain" description="Glycosyl transferase family 51" evidence="17">
    <location>
        <begin position="25"/>
        <end position="200"/>
    </location>
</feature>
<dbReference type="InterPro" id="IPR001264">
    <property type="entry name" value="Glyco_trans_51"/>
</dbReference>
<keyword evidence="8" id="KW-0133">Cell shape</keyword>
<feature type="compositionally biased region" description="Polar residues" evidence="15">
    <location>
        <begin position="606"/>
        <end position="632"/>
    </location>
</feature>
<dbReference type="Gene3D" id="3.40.710.10">
    <property type="entry name" value="DD-peptidase/beta-lactamase superfamily"/>
    <property type="match status" value="1"/>
</dbReference>
<evidence type="ECO:0000256" key="11">
    <source>
        <dbReference type="ARBA" id="ARBA00023268"/>
    </source>
</evidence>
<dbReference type="EMBL" id="ADZX01000110">
    <property type="protein sequence ID" value="EFK97602.1"/>
    <property type="molecule type" value="Genomic_DNA"/>
</dbReference>
<gene>
    <name evidence="18" type="primary">pbpF</name>
    <name evidence="18" type="ORF">LDC_0352</name>
</gene>
<evidence type="ECO:0000256" key="2">
    <source>
        <dbReference type="ARBA" id="ARBA00022475"/>
    </source>
</evidence>
<feature type="domain" description="Penicillin-binding protein transpeptidase" evidence="16">
    <location>
        <begin position="291"/>
        <end position="537"/>
    </location>
</feature>
<dbReference type="GO" id="GO:0006508">
    <property type="term" value="P:proteolysis"/>
    <property type="evidence" value="ECO:0007669"/>
    <property type="project" value="UniProtKB-KW"/>
</dbReference>
<comment type="catalytic activity">
    <reaction evidence="14">
        <text>[GlcNAc-(1-&gt;4)-Mur2Ac(oyl-L-Ala-gamma-D-Glu-L-Lys-D-Ala-D-Ala)](n)-di-trans,octa-cis-undecaprenyl diphosphate + beta-D-GlcNAc-(1-&gt;4)-Mur2Ac(oyl-L-Ala-gamma-D-Glu-L-Lys-D-Ala-D-Ala)-di-trans,octa-cis-undecaprenyl diphosphate = [GlcNAc-(1-&gt;4)-Mur2Ac(oyl-L-Ala-gamma-D-Glu-L-Lys-D-Ala-D-Ala)](n+1)-di-trans,octa-cis-undecaprenyl diphosphate + di-trans,octa-cis-undecaprenyl diphosphate + H(+)</text>
        <dbReference type="Rhea" id="RHEA:23708"/>
        <dbReference type="Rhea" id="RHEA-COMP:9602"/>
        <dbReference type="Rhea" id="RHEA-COMP:9603"/>
        <dbReference type="ChEBI" id="CHEBI:15378"/>
        <dbReference type="ChEBI" id="CHEBI:58405"/>
        <dbReference type="ChEBI" id="CHEBI:60033"/>
        <dbReference type="ChEBI" id="CHEBI:78435"/>
        <dbReference type="EC" id="2.4.99.28"/>
    </reaction>
</comment>
<keyword evidence="11" id="KW-0511">Multifunctional enzyme</keyword>
<feature type="region of interest" description="Disordered" evidence="15">
    <location>
        <begin position="606"/>
        <end position="639"/>
    </location>
</feature>
<evidence type="ECO:0000256" key="10">
    <source>
        <dbReference type="ARBA" id="ARBA00023136"/>
    </source>
</evidence>
<evidence type="ECO:0000313" key="18">
    <source>
        <dbReference type="EMBL" id="EFK97602.1"/>
    </source>
</evidence>
<keyword evidence="3" id="KW-0121">Carboxypeptidase</keyword>
<evidence type="ECO:0000256" key="1">
    <source>
        <dbReference type="ARBA" id="ARBA00004236"/>
    </source>
</evidence>
<dbReference type="GO" id="GO:0008360">
    <property type="term" value="P:regulation of cell shape"/>
    <property type="evidence" value="ECO:0007669"/>
    <property type="project" value="UniProtKB-KW"/>
</dbReference>
<dbReference type="GO" id="GO:0004180">
    <property type="term" value="F:carboxypeptidase activity"/>
    <property type="evidence" value="ECO:0007669"/>
    <property type="project" value="UniProtKB-KW"/>
</dbReference>
<proteinExistence type="predicted"/>
<keyword evidence="10" id="KW-0472">Membrane</keyword>
<evidence type="ECO:0000256" key="4">
    <source>
        <dbReference type="ARBA" id="ARBA00022670"/>
    </source>
</evidence>
<dbReference type="Pfam" id="PF00912">
    <property type="entry name" value="Transgly"/>
    <property type="match status" value="1"/>
</dbReference>
<evidence type="ECO:0000256" key="12">
    <source>
        <dbReference type="ARBA" id="ARBA00023316"/>
    </source>
</evidence>
<reference evidence="18" key="1">
    <citation type="submission" date="2010-07" db="EMBL/GenBank/DDBJ databases">
        <authorList>
            <consortium name="CONSOLIDER consortium CSD2007-00005"/>
            <person name="Guazzaroni M.-E."/>
            <person name="Richter M."/>
            <person name="Garcia-Salamanca A."/>
            <person name="Yarza P."/>
            <person name="Ferrer M."/>
        </authorList>
    </citation>
    <scope>NUCLEOTIDE SEQUENCE</scope>
</reference>
<dbReference type="SUPFAM" id="SSF53955">
    <property type="entry name" value="Lysozyme-like"/>
    <property type="match status" value="1"/>
</dbReference>
<dbReference type="Gene3D" id="1.10.3810.10">
    <property type="entry name" value="Biosynthetic peptidoglycan transglycosylase-like"/>
    <property type="match status" value="1"/>
</dbReference>